<gene>
    <name evidence="1" type="ORF">IAC10_12600</name>
</gene>
<proteinExistence type="predicted"/>
<protein>
    <submittedName>
        <fullName evidence="1">Uncharacterized protein</fullName>
    </submittedName>
</protein>
<accession>A0A9D1F1E9</accession>
<dbReference type="Proteomes" id="UP000823928">
    <property type="component" value="Unassembled WGS sequence"/>
</dbReference>
<dbReference type="AlphaFoldDB" id="A0A9D1F1E9"/>
<organism evidence="1 2">
    <name type="scientific">Candidatus Scatousia excrementigallinarum</name>
    <dbReference type="NCBI Taxonomy" id="2840935"/>
    <lineage>
        <taxon>Bacteria</taxon>
        <taxon>Candidatus Scatousia</taxon>
    </lineage>
</organism>
<comment type="caution">
    <text evidence="1">The sequence shown here is derived from an EMBL/GenBank/DDBJ whole genome shotgun (WGS) entry which is preliminary data.</text>
</comment>
<evidence type="ECO:0000313" key="2">
    <source>
        <dbReference type="Proteomes" id="UP000823928"/>
    </source>
</evidence>
<reference evidence="1" key="2">
    <citation type="journal article" date="2021" name="PeerJ">
        <title>Extensive microbial diversity within the chicken gut microbiome revealed by metagenomics and culture.</title>
        <authorList>
            <person name="Gilroy R."/>
            <person name="Ravi A."/>
            <person name="Getino M."/>
            <person name="Pursley I."/>
            <person name="Horton D.L."/>
            <person name="Alikhan N.F."/>
            <person name="Baker D."/>
            <person name="Gharbi K."/>
            <person name="Hall N."/>
            <person name="Watson M."/>
            <person name="Adriaenssens E.M."/>
            <person name="Foster-Nyarko E."/>
            <person name="Jarju S."/>
            <person name="Secka A."/>
            <person name="Antonio M."/>
            <person name="Oren A."/>
            <person name="Chaudhuri R.R."/>
            <person name="La Ragione R."/>
            <person name="Hildebrand F."/>
            <person name="Pallen M.J."/>
        </authorList>
    </citation>
    <scope>NUCLEOTIDE SEQUENCE</scope>
    <source>
        <strain evidence="1">6276</strain>
    </source>
</reference>
<reference evidence="1" key="1">
    <citation type="submission" date="2020-10" db="EMBL/GenBank/DDBJ databases">
        <authorList>
            <person name="Gilroy R."/>
        </authorList>
    </citation>
    <scope>NUCLEOTIDE SEQUENCE</scope>
    <source>
        <strain evidence="1">6276</strain>
    </source>
</reference>
<evidence type="ECO:0000313" key="1">
    <source>
        <dbReference type="EMBL" id="HIS37439.1"/>
    </source>
</evidence>
<sequence>MAVMTAEEIRSICNKSECESFGFRMDFKKYQVGEECEASHQLFQDPWFDDDGELLYEQDTDPESPYYGFYDAGELDGTCSIGFDPDDPESIRKALEMIDIYPGEYFTVIGGTWSTGGNDDGEDIISDAVVLHQEKRRE</sequence>
<dbReference type="EMBL" id="DVIU01000258">
    <property type="protein sequence ID" value="HIS37439.1"/>
    <property type="molecule type" value="Genomic_DNA"/>
</dbReference>
<name>A0A9D1F1E9_9BACT</name>